<keyword evidence="1" id="KW-0805">Transcription regulation</keyword>
<dbReference type="RefSeq" id="WP_253752863.1">
    <property type="nucleotide sequence ID" value="NZ_JAMZDZ010000001.1"/>
</dbReference>
<keyword evidence="2 4" id="KW-0238">DNA-binding</keyword>
<organism evidence="6 7">
    <name type="scientific">Hamadaea flava</name>
    <dbReference type="NCBI Taxonomy" id="1742688"/>
    <lineage>
        <taxon>Bacteria</taxon>
        <taxon>Bacillati</taxon>
        <taxon>Actinomycetota</taxon>
        <taxon>Actinomycetes</taxon>
        <taxon>Micromonosporales</taxon>
        <taxon>Micromonosporaceae</taxon>
        <taxon>Hamadaea</taxon>
    </lineage>
</organism>
<evidence type="ECO:0000256" key="1">
    <source>
        <dbReference type="ARBA" id="ARBA00023015"/>
    </source>
</evidence>
<protein>
    <submittedName>
        <fullName evidence="6">TetR/AcrR family transcriptional regulator</fullName>
    </submittedName>
</protein>
<dbReference type="Gene3D" id="1.10.357.10">
    <property type="entry name" value="Tetracycline Repressor, domain 2"/>
    <property type="match status" value="1"/>
</dbReference>
<dbReference type="InterPro" id="IPR023772">
    <property type="entry name" value="DNA-bd_HTH_TetR-type_CS"/>
</dbReference>
<feature type="DNA-binding region" description="H-T-H motif" evidence="4">
    <location>
        <begin position="41"/>
        <end position="60"/>
    </location>
</feature>
<gene>
    <name evidence="6" type="ORF">ACFOZ4_18700</name>
</gene>
<dbReference type="Pfam" id="PF00440">
    <property type="entry name" value="TetR_N"/>
    <property type="match status" value="1"/>
</dbReference>
<dbReference type="Gene3D" id="1.10.10.60">
    <property type="entry name" value="Homeodomain-like"/>
    <property type="match status" value="1"/>
</dbReference>
<dbReference type="PANTHER" id="PTHR30055">
    <property type="entry name" value="HTH-TYPE TRANSCRIPTIONAL REGULATOR RUTR"/>
    <property type="match status" value="1"/>
</dbReference>
<keyword evidence="7" id="KW-1185">Reference proteome</keyword>
<feature type="domain" description="HTH tetR-type" evidence="5">
    <location>
        <begin position="18"/>
        <end position="78"/>
    </location>
</feature>
<evidence type="ECO:0000313" key="6">
    <source>
        <dbReference type="EMBL" id="MFC4132643.1"/>
    </source>
</evidence>
<evidence type="ECO:0000256" key="3">
    <source>
        <dbReference type="ARBA" id="ARBA00023163"/>
    </source>
</evidence>
<dbReference type="Pfam" id="PF17754">
    <property type="entry name" value="TetR_C_14"/>
    <property type="match status" value="1"/>
</dbReference>
<evidence type="ECO:0000313" key="7">
    <source>
        <dbReference type="Proteomes" id="UP001595816"/>
    </source>
</evidence>
<dbReference type="Proteomes" id="UP001595816">
    <property type="component" value="Unassembled WGS sequence"/>
</dbReference>
<evidence type="ECO:0000259" key="5">
    <source>
        <dbReference type="PROSITE" id="PS50977"/>
    </source>
</evidence>
<proteinExistence type="predicted"/>
<dbReference type="InterPro" id="IPR050109">
    <property type="entry name" value="HTH-type_TetR-like_transc_reg"/>
</dbReference>
<comment type="caution">
    <text evidence="6">The sequence shown here is derived from an EMBL/GenBank/DDBJ whole genome shotgun (WGS) entry which is preliminary data.</text>
</comment>
<accession>A0ABV8LQ37</accession>
<dbReference type="InterPro" id="IPR009057">
    <property type="entry name" value="Homeodomain-like_sf"/>
</dbReference>
<dbReference type="PROSITE" id="PS01081">
    <property type="entry name" value="HTH_TETR_1"/>
    <property type="match status" value="1"/>
</dbReference>
<keyword evidence="3" id="KW-0804">Transcription</keyword>
<dbReference type="SUPFAM" id="SSF46689">
    <property type="entry name" value="Homeodomain-like"/>
    <property type="match status" value="1"/>
</dbReference>
<evidence type="ECO:0000256" key="2">
    <source>
        <dbReference type="ARBA" id="ARBA00023125"/>
    </source>
</evidence>
<dbReference type="PROSITE" id="PS50977">
    <property type="entry name" value="HTH_TETR_2"/>
    <property type="match status" value="1"/>
</dbReference>
<sequence length="210" mass="22672">MSITPPKPSLGRRDLKKQQTREALLTVTLRLAADRGLEHVTVEEICAEVGVSSRTFFNYFAAKDDAVLDDNAAAAEEMLRRLTEVLTELPVLAAVHASLAAIIGEMETDRDRWLLRLTAIERSPSMLPRLIATSVKTEQQAAEVIGRHLGVPADGYPALVIGVAGAAFRSAMQRWAAGDGSRPLAAFVDEAFAALANGLADPQQQLEGRE</sequence>
<reference evidence="7" key="1">
    <citation type="journal article" date="2019" name="Int. J. Syst. Evol. Microbiol.">
        <title>The Global Catalogue of Microorganisms (GCM) 10K type strain sequencing project: providing services to taxonomists for standard genome sequencing and annotation.</title>
        <authorList>
            <consortium name="The Broad Institute Genomics Platform"/>
            <consortium name="The Broad Institute Genome Sequencing Center for Infectious Disease"/>
            <person name="Wu L."/>
            <person name="Ma J."/>
        </authorList>
    </citation>
    <scope>NUCLEOTIDE SEQUENCE [LARGE SCALE GENOMIC DNA]</scope>
    <source>
        <strain evidence="7">CGMCC 4.7289</strain>
    </source>
</reference>
<dbReference type="EMBL" id="JBHSAY010000009">
    <property type="protein sequence ID" value="MFC4132643.1"/>
    <property type="molecule type" value="Genomic_DNA"/>
</dbReference>
<evidence type="ECO:0000256" key="4">
    <source>
        <dbReference type="PROSITE-ProRule" id="PRU00335"/>
    </source>
</evidence>
<dbReference type="InterPro" id="IPR001647">
    <property type="entry name" value="HTH_TetR"/>
</dbReference>
<dbReference type="InterPro" id="IPR041347">
    <property type="entry name" value="MftR_C"/>
</dbReference>
<name>A0ABV8LQ37_9ACTN</name>
<dbReference type="PANTHER" id="PTHR30055:SF238">
    <property type="entry name" value="MYCOFACTOCIN BIOSYNTHESIS TRANSCRIPTIONAL REGULATOR MFTR-RELATED"/>
    <property type="match status" value="1"/>
</dbReference>